<comment type="caution">
    <text evidence="1">The sequence shown here is derived from an EMBL/GenBank/DDBJ whole genome shotgun (WGS) entry which is preliminary data.</text>
</comment>
<reference evidence="1 2" key="1">
    <citation type="journal article" date="2019" name="Science, e1252229">
        <title>Invertible promoters mediate bacterial phase variation, antibiotic resistance, and host adaptation in the gut.</title>
        <authorList>
            <person name="Jiang X."/>
            <person name="Hall A.B."/>
            <person name="Arthur T.D."/>
            <person name="Plichta D.R."/>
            <person name="Covington C.T."/>
            <person name="Poyet M."/>
            <person name="Crothers J."/>
            <person name="Moses P.L."/>
            <person name="Tolonen A.C."/>
            <person name="Vlamakis H."/>
            <person name="Alm E.J."/>
            <person name="Xavier R.J."/>
        </authorList>
    </citation>
    <scope>NUCLEOTIDE SEQUENCE [LARGE SCALE GENOMIC DNA]</scope>
    <source>
        <strain evidence="2">aa_0143</strain>
    </source>
</reference>
<accession>A0A414U257</accession>
<gene>
    <name evidence="1" type="ORF">EAI93_08700</name>
</gene>
<proteinExistence type="predicted"/>
<evidence type="ECO:0000313" key="2">
    <source>
        <dbReference type="Proteomes" id="UP000292665"/>
    </source>
</evidence>
<organism evidence="1 2">
    <name type="scientific">[Ruminococcus] torques</name>
    <dbReference type="NCBI Taxonomy" id="33039"/>
    <lineage>
        <taxon>Bacteria</taxon>
        <taxon>Bacillati</taxon>
        <taxon>Bacillota</taxon>
        <taxon>Clostridia</taxon>
        <taxon>Lachnospirales</taxon>
        <taxon>Lachnospiraceae</taxon>
        <taxon>Mediterraneibacter</taxon>
    </lineage>
</organism>
<protein>
    <submittedName>
        <fullName evidence="1">Uncharacterized protein</fullName>
    </submittedName>
</protein>
<sequence length="79" mass="9089">MLSDFVSFLQKTADLKFVVDKIESAVYNAFYRQRSTVGTSVFEGKQIFKNPGVKKTGYRIFLFVLYSSRQNSNYDGKTI</sequence>
<name>A0A414U257_9FIRM</name>
<dbReference type="AlphaFoldDB" id="A0A414U257"/>
<dbReference type="EMBL" id="RCYR01000015">
    <property type="protein sequence ID" value="RYS79334.1"/>
    <property type="molecule type" value="Genomic_DNA"/>
</dbReference>
<dbReference type="Proteomes" id="UP000292665">
    <property type="component" value="Unassembled WGS sequence"/>
</dbReference>
<evidence type="ECO:0000313" key="1">
    <source>
        <dbReference type="EMBL" id="RYS79334.1"/>
    </source>
</evidence>